<evidence type="ECO:0000313" key="3">
    <source>
        <dbReference type="EMBL" id="KAH9526640.1"/>
    </source>
</evidence>
<reference evidence="3" key="1">
    <citation type="submission" date="2013-05" db="EMBL/GenBank/DDBJ databases">
        <authorList>
            <person name="Yim A.K.Y."/>
            <person name="Chan T.F."/>
            <person name="Ji K.M."/>
            <person name="Liu X.Y."/>
            <person name="Zhou J.W."/>
            <person name="Li R.Q."/>
            <person name="Yang K.Y."/>
            <person name="Li J."/>
            <person name="Li M."/>
            <person name="Law P.T.W."/>
            <person name="Wu Y.L."/>
            <person name="Cai Z.L."/>
            <person name="Qin H."/>
            <person name="Bao Y."/>
            <person name="Leung R.K.K."/>
            <person name="Ng P.K.S."/>
            <person name="Zou J."/>
            <person name="Zhong X.J."/>
            <person name="Ran P.X."/>
            <person name="Zhong N.S."/>
            <person name="Liu Z.G."/>
            <person name="Tsui S.K.W."/>
        </authorList>
    </citation>
    <scope>NUCLEOTIDE SEQUENCE</scope>
    <source>
        <strain evidence="3">Derf</strain>
        <tissue evidence="3">Whole organism</tissue>
    </source>
</reference>
<dbReference type="Gene3D" id="3.40.50.1240">
    <property type="entry name" value="Phosphoglycerate mutase-like"/>
    <property type="match status" value="1"/>
</dbReference>
<gene>
    <name evidence="3" type="ORF">DERF_000706</name>
</gene>
<evidence type="ECO:0000256" key="1">
    <source>
        <dbReference type="ARBA" id="ARBA00005375"/>
    </source>
</evidence>
<organism evidence="3 4">
    <name type="scientific">Dermatophagoides farinae</name>
    <name type="common">American house dust mite</name>
    <dbReference type="NCBI Taxonomy" id="6954"/>
    <lineage>
        <taxon>Eukaryota</taxon>
        <taxon>Metazoa</taxon>
        <taxon>Ecdysozoa</taxon>
        <taxon>Arthropoda</taxon>
        <taxon>Chelicerata</taxon>
        <taxon>Arachnida</taxon>
        <taxon>Acari</taxon>
        <taxon>Acariformes</taxon>
        <taxon>Sarcoptiformes</taxon>
        <taxon>Astigmata</taxon>
        <taxon>Psoroptidia</taxon>
        <taxon>Analgoidea</taxon>
        <taxon>Pyroglyphidae</taxon>
        <taxon>Dermatophagoidinae</taxon>
        <taxon>Dermatophagoides</taxon>
    </lineage>
</organism>
<keyword evidence="2" id="KW-0732">Signal</keyword>
<dbReference type="SUPFAM" id="SSF53254">
    <property type="entry name" value="Phosphoglycerate mutase-like"/>
    <property type="match status" value="1"/>
</dbReference>
<dbReference type="AlphaFoldDB" id="A0A922I945"/>
<dbReference type="PANTHER" id="PTHR11567">
    <property type="entry name" value="ACID PHOSPHATASE-RELATED"/>
    <property type="match status" value="1"/>
</dbReference>
<feature type="chain" id="PRO_5038102157" evidence="2">
    <location>
        <begin position="27"/>
        <end position="402"/>
    </location>
</feature>
<dbReference type="GO" id="GO:0016791">
    <property type="term" value="F:phosphatase activity"/>
    <property type="evidence" value="ECO:0007669"/>
    <property type="project" value="TreeGrafter"/>
</dbReference>
<dbReference type="InterPro" id="IPR000560">
    <property type="entry name" value="His_Pase_clade-2"/>
</dbReference>
<dbReference type="CDD" id="cd07061">
    <property type="entry name" value="HP_HAP_like"/>
    <property type="match status" value="1"/>
</dbReference>
<comment type="similarity">
    <text evidence="1">Belongs to the histidine acid phosphatase family.</text>
</comment>
<dbReference type="PANTHER" id="PTHR11567:SF210">
    <property type="entry name" value="ACID PHOSPHATASE 5-RELATED"/>
    <property type="match status" value="1"/>
</dbReference>
<dbReference type="InterPro" id="IPR029033">
    <property type="entry name" value="His_PPase_superfam"/>
</dbReference>
<reference evidence="3" key="2">
    <citation type="journal article" date="2022" name="Res Sq">
        <title>Comparative Genomics Reveals Insights into the Divergent Evolution of Astigmatic Mites and Household Pest Adaptations.</title>
        <authorList>
            <person name="Xiong Q."/>
            <person name="Wan A.T.-Y."/>
            <person name="Liu X.-Y."/>
            <person name="Fung C.S.-H."/>
            <person name="Xiao X."/>
            <person name="Malainual N."/>
            <person name="Hou J."/>
            <person name="Wang L."/>
            <person name="Wang M."/>
            <person name="Yang K."/>
            <person name="Cui Y."/>
            <person name="Leung E."/>
            <person name="Nong W."/>
            <person name="Shin S.-K."/>
            <person name="Au S."/>
            <person name="Jeong K.Y."/>
            <person name="Chew F.T."/>
            <person name="Hui J."/>
            <person name="Leung T.F."/>
            <person name="Tungtrongchitr A."/>
            <person name="Zhong N."/>
            <person name="Liu Z."/>
            <person name="Tsui S."/>
        </authorList>
    </citation>
    <scope>NUCLEOTIDE SEQUENCE</scope>
    <source>
        <strain evidence="3">Derf</strain>
        <tissue evidence="3">Whole organism</tissue>
    </source>
</reference>
<name>A0A922I945_DERFA</name>
<feature type="signal peptide" evidence="2">
    <location>
        <begin position="1"/>
        <end position="26"/>
    </location>
</feature>
<dbReference type="EMBL" id="ASGP02000001">
    <property type="protein sequence ID" value="KAH9526640.1"/>
    <property type="molecule type" value="Genomic_DNA"/>
</dbReference>
<dbReference type="InterPro" id="IPR050645">
    <property type="entry name" value="Histidine_acid_phosphatase"/>
</dbReference>
<proteinExistence type="inferred from homology"/>
<sequence length="402" mass="47378">MFDHHRLVIFLVLSCVLIFKSTIVSSSVIHHPKQSNDEKLKLVFLFHRHGERTPYMLYPNDPYKRNITETVGIGQLINKGKQRLYRLGEYLSKRYYNKCGDRFPIEQKSPRKVYVRSSGSERCLQSVSLLLAGMFPPEGEWKWNQNLGSLWQPFAIQTVPFDHDTLLNPDYKCPVAEHVLDQIYHSEEAQNIHRKYQNLLQKIANWTGYKPEEMNIVNASYIYDVLLSEHNFGLPYPEWLDNNIWNDLKNINNEVFRFNSSNRKIQRFRCGSMFGEIYRQLKAHFGNDSQSNDNHHQIYIYSTHDEWLAQFLSSMQVYNGIPPFFGSTIMLEVYQEPQNNGEPYFKGFYLNSTETGHAYPLQFPSCNEPCTLTKFHESIKDLMIEDPKILEHECYVDIQKYL</sequence>
<protein>
    <submittedName>
        <fullName evidence="3">Uncharacterized protein</fullName>
    </submittedName>
</protein>
<evidence type="ECO:0000313" key="4">
    <source>
        <dbReference type="Proteomes" id="UP000790347"/>
    </source>
</evidence>
<comment type="caution">
    <text evidence="3">The sequence shown here is derived from an EMBL/GenBank/DDBJ whole genome shotgun (WGS) entry which is preliminary data.</text>
</comment>
<dbReference type="Pfam" id="PF00328">
    <property type="entry name" value="His_Phos_2"/>
    <property type="match status" value="1"/>
</dbReference>
<keyword evidence="4" id="KW-1185">Reference proteome</keyword>
<evidence type="ECO:0000256" key="2">
    <source>
        <dbReference type="SAM" id="SignalP"/>
    </source>
</evidence>
<dbReference type="Proteomes" id="UP000790347">
    <property type="component" value="Unassembled WGS sequence"/>
</dbReference>
<accession>A0A922I945</accession>